<dbReference type="Gene3D" id="1.25.70.10">
    <property type="entry name" value="Transcription termination factor 3, mitochondrial"/>
    <property type="match status" value="1"/>
</dbReference>
<keyword evidence="5" id="KW-0496">Mitochondrion</keyword>
<dbReference type="GO" id="GO:0006390">
    <property type="term" value="P:mitochondrial transcription"/>
    <property type="evidence" value="ECO:0007669"/>
    <property type="project" value="TreeGrafter"/>
</dbReference>
<dbReference type="PANTHER" id="PTHR13068:SF194">
    <property type="entry name" value="TRANSCRIPTION TERMINATION FACTOR 3, MITOCHONDRIAL"/>
    <property type="match status" value="1"/>
</dbReference>
<reference evidence="10" key="1">
    <citation type="submission" date="2025-08" db="UniProtKB">
        <authorList>
            <consortium name="RefSeq"/>
        </authorList>
    </citation>
    <scope>IDENTIFICATION</scope>
</reference>
<dbReference type="GO" id="GO:0003676">
    <property type="term" value="F:nucleic acid binding"/>
    <property type="evidence" value="ECO:0007669"/>
    <property type="project" value="InterPro"/>
</dbReference>
<evidence type="ECO:0000313" key="9">
    <source>
        <dbReference type="Proteomes" id="UP000515152"/>
    </source>
</evidence>
<dbReference type="InterPro" id="IPR003690">
    <property type="entry name" value="MTERF"/>
</dbReference>
<evidence type="ECO:0000256" key="7">
    <source>
        <dbReference type="ARBA" id="ARBA00071275"/>
    </source>
</evidence>
<accession>A0A6P3W5E1</accession>
<dbReference type="RefSeq" id="XP_012688790.2">
    <property type="nucleotide sequence ID" value="XM_012833336.3"/>
</dbReference>
<evidence type="ECO:0000256" key="8">
    <source>
        <dbReference type="ARBA" id="ARBA00081775"/>
    </source>
</evidence>
<keyword evidence="3" id="KW-0809">Transit peptide</keyword>
<evidence type="ECO:0000256" key="5">
    <source>
        <dbReference type="ARBA" id="ARBA00023128"/>
    </source>
</evidence>
<dbReference type="GO" id="GO:0061668">
    <property type="term" value="P:mitochondrial ribosome assembly"/>
    <property type="evidence" value="ECO:0007669"/>
    <property type="project" value="TreeGrafter"/>
</dbReference>
<name>A0A6P3W5E1_CLUHA</name>
<protein>
    <recommendedName>
        <fullName evidence="7">Transcription termination factor 3, mitochondrial</fullName>
    </recommendedName>
    <alternativeName>
        <fullName evidence="8">mTERF domain-containing protein 1, mitochondrial</fullName>
    </alternativeName>
</protein>
<evidence type="ECO:0000256" key="4">
    <source>
        <dbReference type="ARBA" id="ARBA00023015"/>
    </source>
</evidence>
<proteinExistence type="inferred from homology"/>
<dbReference type="GO" id="GO:0006355">
    <property type="term" value="P:regulation of DNA-templated transcription"/>
    <property type="evidence" value="ECO:0007669"/>
    <property type="project" value="UniProtKB-ARBA"/>
</dbReference>
<evidence type="ECO:0000256" key="1">
    <source>
        <dbReference type="ARBA" id="ARBA00004173"/>
    </source>
</evidence>
<evidence type="ECO:0000256" key="6">
    <source>
        <dbReference type="ARBA" id="ARBA00023163"/>
    </source>
</evidence>
<gene>
    <name evidence="10" type="primary">mterf3</name>
</gene>
<dbReference type="GO" id="GO:0005739">
    <property type="term" value="C:mitochondrion"/>
    <property type="evidence" value="ECO:0007669"/>
    <property type="project" value="UniProtKB-SubCell"/>
</dbReference>
<keyword evidence="9" id="KW-1185">Reference proteome</keyword>
<dbReference type="OrthoDB" id="637682at2759"/>
<dbReference type="FunFam" id="1.25.70.10:FF:000002">
    <property type="entry name" value="transcription termination factor 3, mitochondrial"/>
    <property type="match status" value="1"/>
</dbReference>
<evidence type="ECO:0000313" key="10">
    <source>
        <dbReference type="RefSeq" id="XP_012688790.2"/>
    </source>
</evidence>
<dbReference type="GeneID" id="105905333"/>
<evidence type="ECO:0000256" key="3">
    <source>
        <dbReference type="ARBA" id="ARBA00022946"/>
    </source>
</evidence>
<comment type="similarity">
    <text evidence="2">Belongs to the mTERF family.</text>
</comment>
<dbReference type="CTD" id="51001"/>
<sequence length="431" mass="48625">MFSTNMHVGQRCVRLLRGRIMSIITHPSTDCTAAPQQPLGGHTTTVKRMHSILAQHPVLHSGHISSQTTEGRLGVGGLRYCSVTQHRCQVKQSDCEEPEAKNVIIYEQAQAPSRKLPLTEMPAVIDLEDVPSLSALEEISDEEAIQILVPQALPPISFSLRDYVDQSETLTKLLQLGVDLWKLDQRRNVGSMLVRLDFQSDVAPRLLFLKDLGLQDGQLGSVITTNPFILTESLDKLKARVSYLKSKKFSTESIASMVCKAPYLLNFNVKRLDNRLGFYQDILGLNPGKTRDIITRLPRLLCRSLEPVKEILKVCELEFGFRTGEIQHMVTEVPKILTANKTKLSKIFDYLNTTMGIPHSLIAKFPQVLNSQFLRIKERHLFLKYLGRAQYDPAEPNYVSLERLVAVPNDVFCVSVALATEEDFERFQKTL</sequence>
<dbReference type="InterPro" id="IPR038538">
    <property type="entry name" value="MTERF_sf"/>
</dbReference>
<dbReference type="PANTHER" id="PTHR13068">
    <property type="entry name" value="CGI-12 PROTEIN-RELATED"/>
    <property type="match status" value="1"/>
</dbReference>
<dbReference type="SMART" id="SM00733">
    <property type="entry name" value="Mterf"/>
    <property type="match status" value="5"/>
</dbReference>
<dbReference type="Pfam" id="PF02536">
    <property type="entry name" value="mTERF"/>
    <property type="match status" value="1"/>
</dbReference>
<dbReference type="KEGG" id="char:105905333"/>
<keyword evidence="6" id="KW-0804">Transcription</keyword>
<evidence type="ECO:0000256" key="2">
    <source>
        <dbReference type="ARBA" id="ARBA00007692"/>
    </source>
</evidence>
<dbReference type="Proteomes" id="UP000515152">
    <property type="component" value="Chromosome 19"/>
</dbReference>
<organism evidence="9 10">
    <name type="scientific">Clupea harengus</name>
    <name type="common">Atlantic herring</name>
    <dbReference type="NCBI Taxonomy" id="7950"/>
    <lineage>
        <taxon>Eukaryota</taxon>
        <taxon>Metazoa</taxon>
        <taxon>Chordata</taxon>
        <taxon>Craniata</taxon>
        <taxon>Vertebrata</taxon>
        <taxon>Euteleostomi</taxon>
        <taxon>Actinopterygii</taxon>
        <taxon>Neopterygii</taxon>
        <taxon>Teleostei</taxon>
        <taxon>Clupei</taxon>
        <taxon>Clupeiformes</taxon>
        <taxon>Clupeoidei</taxon>
        <taxon>Clupeidae</taxon>
        <taxon>Clupea</taxon>
    </lineage>
</organism>
<comment type="subcellular location">
    <subcellularLocation>
        <location evidence="1">Mitochondrion</location>
    </subcellularLocation>
</comment>
<keyword evidence="4" id="KW-0805">Transcription regulation</keyword>
<dbReference type="AlphaFoldDB" id="A0A6P3W5E1"/>